<dbReference type="Proteomes" id="UP000565155">
    <property type="component" value="Unassembled WGS sequence"/>
</dbReference>
<reference evidence="7 10" key="2">
    <citation type="submission" date="2020-04" db="EMBL/GenBank/DDBJ databases">
        <title>Whole-genome sequencing of Vibrio spp. from China reveals different genetic environments of blaCTX-M-14 among diverse lineages.</title>
        <authorList>
            <person name="Zheng Z."/>
            <person name="Ye L."/>
            <person name="Chen S."/>
        </authorList>
    </citation>
    <scope>NUCLEOTIDE SEQUENCE [LARGE SCALE GENOMIC DNA]</scope>
    <source>
        <strain evidence="7 10">Vb1636</strain>
    </source>
</reference>
<evidence type="ECO:0000313" key="7">
    <source>
        <dbReference type="EMBL" id="NMR76499.1"/>
    </source>
</evidence>
<dbReference type="EMBL" id="JABCMA010000050">
    <property type="protein sequence ID" value="NMR76499.1"/>
    <property type="molecule type" value="Genomic_DNA"/>
</dbReference>
<feature type="transmembrane region" description="Helical" evidence="6">
    <location>
        <begin position="45"/>
        <end position="67"/>
    </location>
</feature>
<evidence type="ECO:0000256" key="4">
    <source>
        <dbReference type="ARBA" id="ARBA00022989"/>
    </source>
</evidence>
<dbReference type="Proteomes" id="UP000532247">
    <property type="component" value="Unassembled WGS sequence"/>
</dbReference>
<sequence length="119" mass="13086">MIQLLPIVSTIGTALRLPALVAFISQIATTLFGWFFIAKARNVTINLVILTLLIGLTVTLTLAIYTLATGLSYVAPPMWSQAAGMFIPNNAVPCVSAIYSARLLRWVWEWKFYAIVRAA</sequence>
<protein>
    <submittedName>
        <fullName evidence="7">Minor coat protein</fullName>
    </submittedName>
</protein>
<evidence type="ECO:0000313" key="10">
    <source>
        <dbReference type="Proteomes" id="UP000565155"/>
    </source>
</evidence>
<evidence type="ECO:0000256" key="5">
    <source>
        <dbReference type="ARBA" id="ARBA00023136"/>
    </source>
</evidence>
<comment type="subcellular location">
    <subcellularLocation>
        <location evidence="1">Host membrane</location>
    </subcellularLocation>
</comment>
<dbReference type="InterPro" id="IPR035210">
    <property type="entry name" value="DUF5455"/>
</dbReference>
<proteinExistence type="predicted"/>
<reference evidence="8 9" key="1">
    <citation type="submission" date="2019-09" db="EMBL/GenBank/DDBJ databases">
        <title>Draft genome sequencing and comparative genomics of hatchery-associated Vibrios.</title>
        <authorList>
            <person name="Kehlet-Delgado H."/>
            <person name="Mueller R.S."/>
        </authorList>
    </citation>
    <scope>NUCLEOTIDE SEQUENCE [LARGE SCALE GENOMIC DNA]</scope>
    <source>
        <strain evidence="8 9">081416A</strain>
    </source>
</reference>
<name>A0A0P7FNZ7_VIBAL</name>
<feature type="transmembrane region" description="Helical" evidence="6">
    <location>
        <begin position="20"/>
        <end position="38"/>
    </location>
</feature>
<evidence type="ECO:0000256" key="2">
    <source>
        <dbReference type="ARBA" id="ARBA00022692"/>
    </source>
</evidence>
<keyword evidence="7" id="KW-0167">Capsid protein</keyword>
<evidence type="ECO:0000313" key="8">
    <source>
        <dbReference type="EMBL" id="NOI08936.1"/>
    </source>
</evidence>
<comment type="caution">
    <text evidence="8">The sequence shown here is derived from an EMBL/GenBank/DDBJ whole genome shotgun (WGS) entry which is preliminary data.</text>
</comment>
<dbReference type="AlphaFoldDB" id="A0A0P7FNZ7"/>
<keyword evidence="2 6" id="KW-0812">Transmembrane</keyword>
<dbReference type="Pfam" id="PF17537">
    <property type="entry name" value="DUF5455"/>
    <property type="match status" value="1"/>
</dbReference>
<dbReference type="RefSeq" id="WP_024701224.1">
    <property type="nucleotide sequence ID" value="NZ_BTGI01000006.1"/>
</dbReference>
<evidence type="ECO:0000256" key="3">
    <source>
        <dbReference type="ARBA" id="ARBA00022870"/>
    </source>
</evidence>
<dbReference type="EMBL" id="VTYF01000003">
    <property type="protein sequence ID" value="NOI08936.1"/>
    <property type="molecule type" value="Genomic_DNA"/>
</dbReference>
<organism evidence="8 9">
    <name type="scientific">Vibrio alginolyticus</name>
    <dbReference type="NCBI Taxonomy" id="663"/>
    <lineage>
        <taxon>Bacteria</taxon>
        <taxon>Pseudomonadati</taxon>
        <taxon>Pseudomonadota</taxon>
        <taxon>Gammaproteobacteria</taxon>
        <taxon>Vibrionales</taxon>
        <taxon>Vibrionaceae</taxon>
        <taxon>Vibrio</taxon>
    </lineage>
</organism>
<evidence type="ECO:0000313" key="9">
    <source>
        <dbReference type="Proteomes" id="UP000532247"/>
    </source>
</evidence>
<feature type="transmembrane region" description="Helical" evidence="6">
    <location>
        <begin position="79"/>
        <end position="101"/>
    </location>
</feature>
<gene>
    <name evidence="8" type="ORF">F0254_08650</name>
    <name evidence="7" type="ORF">HKB35_23105</name>
</gene>
<accession>A0A0P7FNZ7</accession>
<keyword evidence="3" id="KW-1043">Host membrane</keyword>
<keyword evidence="4 6" id="KW-1133">Transmembrane helix</keyword>
<dbReference type="OrthoDB" id="5903332at2"/>
<dbReference type="GO" id="GO:0033644">
    <property type="term" value="C:host cell membrane"/>
    <property type="evidence" value="ECO:0007669"/>
    <property type="project" value="UniProtKB-SubCell"/>
</dbReference>
<keyword evidence="5 6" id="KW-0472">Membrane</keyword>
<keyword evidence="7" id="KW-0946">Virion</keyword>
<evidence type="ECO:0000256" key="1">
    <source>
        <dbReference type="ARBA" id="ARBA00004551"/>
    </source>
</evidence>
<evidence type="ECO:0000256" key="6">
    <source>
        <dbReference type="SAM" id="Phobius"/>
    </source>
</evidence>